<name>A0A0J1FVE8_9FIRM</name>
<evidence type="ECO:0000313" key="1">
    <source>
        <dbReference type="EMBL" id="KLU67400.1"/>
    </source>
</evidence>
<dbReference type="EMBL" id="LDZY01000002">
    <property type="protein sequence ID" value="KLU67400.1"/>
    <property type="molecule type" value="Genomic_DNA"/>
</dbReference>
<dbReference type="AlphaFoldDB" id="A0A0J1FVE8"/>
<gene>
    <name evidence="1" type="ORF">DEAC_c06120</name>
</gene>
<protein>
    <submittedName>
        <fullName evidence="1">Uncharacterized protein</fullName>
    </submittedName>
</protein>
<comment type="caution">
    <text evidence="1">The sequence shown here is derived from an EMBL/GenBank/DDBJ whole genome shotgun (WGS) entry which is preliminary data.</text>
</comment>
<keyword evidence="2" id="KW-1185">Reference proteome</keyword>
<dbReference type="PATRIC" id="fig|476652.3.peg.624"/>
<proteinExistence type="predicted"/>
<organism evidence="1 2">
    <name type="scientific">Desulfosporosinus acididurans</name>
    <dbReference type="NCBI Taxonomy" id="476652"/>
    <lineage>
        <taxon>Bacteria</taxon>
        <taxon>Bacillati</taxon>
        <taxon>Bacillota</taxon>
        <taxon>Clostridia</taxon>
        <taxon>Eubacteriales</taxon>
        <taxon>Desulfitobacteriaceae</taxon>
        <taxon>Desulfosporosinus</taxon>
    </lineage>
</organism>
<dbReference type="Proteomes" id="UP000036356">
    <property type="component" value="Unassembled WGS sequence"/>
</dbReference>
<reference evidence="1 2" key="1">
    <citation type="submission" date="2015-06" db="EMBL/GenBank/DDBJ databases">
        <title>Draft genome of the moderately acidophilic sulfate reducer Candidatus Desulfosporosinus acididurans strain M1.</title>
        <authorList>
            <person name="Poehlein A."/>
            <person name="Petzsch P."/>
            <person name="Johnson B.D."/>
            <person name="Schloemann M."/>
            <person name="Daniel R."/>
            <person name="Muehling M."/>
        </authorList>
    </citation>
    <scope>NUCLEOTIDE SEQUENCE [LARGE SCALE GENOMIC DNA]</scope>
    <source>
        <strain evidence="1 2">M1</strain>
    </source>
</reference>
<evidence type="ECO:0000313" key="2">
    <source>
        <dbReference type="Proteomes" id="UP000036356"/>
    </source>
</evidence>
<accession>A0A0J1FVE8</accession>
<sequence length="73" mass="8844">MTPQYRYSLLNTTEATYYLEVSRFKFKKLIKEGHLNPQIWTIRNGKELQFFDPLELTKVKKMLKKEGYHYLNA</sequence>
<dbReference type="RefSeq" id="WP_047808549.1">
    <property type="nucleotide sequence ID" value="NZ_LDZY01000002.1"/>
</dbReference>